<dbReference type="STRING" id="452637.Oter_2518"/>
<dbReference type="EMBL" id="CP001032">
    <property type="protein sequence ID" value="ACB75800.1"/>
    <property type="molecule type" value="Genomic_DNA"/>
</dbReference>
<dbReference type="InterPro" id="IPR036179">
    <property type="entry name" value="Ig-like_dom_sf"/>
</dbReference>
<evidence type="ECO:0000256" key="1">
    <source>
        <dbReference type="SAM" id="SignalP"/>
    </source>
</evidence>
<reference evidence="3 4" key="1">
    <citation type="journal article" date="2011" name="J. Bacteriol.">
        <title>Genome sequence of the verrucomicrobium Opitutus terrae PB90-1, an abundant inhabitant of rice paddy soil ecosystems.</title>
        <authorList>
            <person name="van Passel M.W."/>
            <person name="Kant R."/>
            <person name="Palva A."/>
            <person name="Copeland A."/>
            <person name="Lucas S."/>
            <person name="Lapidus A."/>
            <person name="Glavina del Rio T."/>
            <person name="Pitluck S."/>
            <person name="Goltsman E."/>
            <person name="Clum A."/>
            <person name="Sun H."/>
            <person name="Schmutz J."/>
            <person name="Larimer F.W."/>
            <person name="Land M.L."/>
            <person name="Hauser L."/>
            <person name="Kyrpides N."/>
            <person name="Mikhailova N."/>
            <person name="Richardson P.P."/>
            <person name="Janssen P.H."/>
            <person name="de Vos W.M."/>
            <person name="Smidt H."/>
        </authorList>
    </citation>
    <scope>NUCLEOTIDE SEQUENCE [LARGE SCALE GENOMIC DNA]</scope>
    <source>
        <strain evidence="4">DSM 11246 / JCM 15787 / PB90-1</strain>
    </source>
</reference>
<keyword evidence="1" id="KW-0732">Signal</keyword>
<dbReference type="AlphaFoldDB" id="B1ZT11"/>
<organism evidence="3 4">
    <name type="scientific">Opitutus terrae (strain DSM 11246 / JCM 15787 / PB90-1)</name>
    <dbReference type="NCBI Taxonomy" id="452637"/>
    <lineage>
        <taxon>Bacteria</taxon>
        <taxon>Pseudomonadati</taxon>
        <taxon>Verrucomicrobiota</taxon>
        <taxon>Opitutia</taxon>
        <taxon>Opitutales</taxon>
        <taxon>Opitutaceae</taxon>
        <taxon>Opitutus</taxon>
    </lineage>
</organism>
<dbReference type="Gene3D" id="2.60.40.10">
    <property type="entry name" value="Immunoglobulins"/>
    <property type="match status" value="1"/>
</dbReference>
<sequence length="309" mass="32880">MLKHFHPRSPLPRVRRWLVLAVTASGLFTGTAPAAPIWDFPQPHPVGDPNVATSVVLRSVIGVYDAAPPPATITVPVTGSVNLSVPLDDREIAAVSWFKDGERLAATGRTLALTKLKATDSGLYTATVQRTVESPMPYSSAFETIRLEVGNPTSCKLVNISSRTTISPANPTLIVGFVVGGSDRITPLKHLLIRAVGPSLVGVGVPQTLAAPQVTLYDARGQKIEWPDVWIPEWDPYRLASVVAPIIGAMPLLPGAQDFAILYSLAPGAYTAHVSSRDGGSGDVLFEVYEVPAELIPVFGEETPTPPKS</sequence>
<feature type="domain" description="Ig-like" evidence="2">
    <location>
        <begin position="49"/>
        <end position="139"/>
    </location>
</feature>
<dbReference type="SUPFAM" id="SSF48726">
    <property type="entry name" value="Immunoglobulin"/>
    <property type="match status" value="1"/>
</dbReference>
<name>B1ZT11_OPITP</name>
<dbReference type="eggNOG" id="COG3391">
    <property type="taxonomic scope" value="Bacteria"/>
</dbReference>
<dbReference type="Proteomes" id="UP000007013">
    <property type="component" value="Chromosome"/>
</dbReference>
<gene>
    <name evidence="3" type="ordered locus">Oter_2518</name>
</gene>
<evidence type="ECO:0000259" key="2">
    <source>
        <dbReference type="PROSITE" id="PS50835"/>
    </source>
</evidence>
<evidence type="ECO:0000313" key="4">
    <source>
        <dbReference type="Proteomes" id="UP000007013"/>
    </source>
</evidence>
<feature type="chain" id="PRO_5002774901" description="Ig-like domain-containing protein" evidence="1">
    <location>
        <begin position="35"/>
        <end position="309"/>
    </location>
</feature>
<feature type="signal peptide" evidence="1">
    <location>
        <begin position="1"/>
        <end position="34"/>
    </location>
</feature>
<dbReference type="KEGG" id="ote:Oter_2518"/>
<evidence type="ECO:0000313" key="3">
    <source>
        <dbReference type="EMBL" id="ACB75800.1"/>
    </source>
</evidence>
<dbReference type="HOGENOM" id="CLU_899661_0_0_0"/>
<protein>
    <recommendedName>
        <fullName evidence="2">Ig-like domain-containing protein</fullName>
    </recommendedName>
</protein>
<dbReference type="InterPro" id="IPR013783">
    <property type="entry name" value="Ig-like_fold"/>
</dbReference>
<keyword evidence="4" id="KW-1185">Reference proteome</keyword>
<dbReference type="PROSITE" id="PS50835">
    <property type="entry name" value="IG_LIKE"/>
    <property type="match status" value="1"/>
</dbReference>
<proteinExistence type="predicted"/>
<accession>B1ZT11</accession>
<dbReference type="InterPro" id="IPR007110">
    <property type="entry name" value="Ig-like_dom"/>
</dbReference>